<accession>A0AAN9KSV4</accession>
<proteinExistence type="predicted"/>
<organism evidence="1 2">
    <name type="scientific">Canavalia gladiata</name>
    <name type="common">Sword bean</name>
    <name type="synonym">Dolichos gladiatus</name>
    <dbReference type="NCBI Taxonomy" id="3824"/>
    <lineage>
        <taxon>Eukaryota</taxon>
        <taxon>Viridiplantae</taxon>
        <taxon>Streptophyta</taxon>
        <taxon>Embryophyta</taxon>
        <taxon>Tracheophyta</taxon>
        <taxon>Spermatophyta</taxon>
        <taxon>Magnoliopsida</taxon>
        <taxon>eudicotyledons</taxon>
        <taxon>Gunneridae</taxon>
        <taxon>Pentapetalae</taxon>
        <taxon>rosids</taxon>
        <taxon>fabids</taxon>
        <taxon>Fabales</taxon>
        <taxon>Fabaceae</taxon>
        <taxon>Papilionoideae</taxon>
        <taxon>50 kb inversion clade</taxon>
        <taxon>NPAAA clade</taxon>
        <taxon>indigoferoid/millettioid clade</taxon>
        <taxon>Phaseoleae</taxon>
        <taxon>Canavalia</taxon>
    </lineage>
</organism>
<reference evidence="1 2" key="1">
    <citation type="submission" date="2024-01" db="EMBL/GenBank/DDBJ databases">
        <title>The genomes of 5 underutilized Papilionoideae crops provide insights into root nodulation and disease resistanc.</title>
        <authorList>
            <person name="Jiang F."/>
        </authorList>
    </citation>
    <scope>NUCLEOTIDE SEQUENCE [LARGE SCALE GENOMIC DNA]</scope>
    <source>
        <strain evidence="1">LVBAO_FW01</strain>
        <tissue evidence="1">Leaves</tissue>
    </source>
</reference>
<keyword evidence="2" id="KW-1185">Reference proteome</keyword>
<evidence type="ECO:0000313" key="2">
    <source>
        <dbReference type="Proteomes" id="UP001367508"/>
    </source>
</evidence>
<evidence type="ECO:0000313" key="1">
    <source>
        <dbReference type="EMBL" id="KAK7323245.1"/>
    </source>
</evidence>
<dbReference type="EMBL" id="JAYMYQ010000006">
    <property type="protein sequence ID" value="KAK7323245.1"/>
    <property type="molecule type" value="Genomic_DNA"/>
</dbReference>
<protein>
    <submittedName>
        <fullName evidence="1">Uncharacterized protein</fullName>
    </submittedName>
</protein>
<gene>
    <name evidence="1" type="ORF">VNO77_26710</name>
</gene>
<dbReference type="AlphaFoldDB" id="A0AAN9KSV4"/>
<dbReference type="Proteomes" id="UP001367508">
    <property type="component" value="Unassembled WGS sequence"/>
</dbReference>
<sequence>MHDTVDIDKDFVCGALRCTLTQRQALWNEINIKSFVLNEVSLQKRNPTSKHLERRRNDQERSQAEWYPIGRIPPRVFLFWR</sequence>
<comment type="caution">
    <text evidence="1">The sequence shown here is derived from an EMBL/GenBank/DDBJ whole genome shotgun (WGS) entry which is preliminary data.</text>
</comment>
<name>A0AAN9KSV4_CANGL</name>